<keyword evidence="4" id="KW-1003">Cell membrane</keyword>
<dbReference type="Proteomes" id="UP001595799">
    <property type="component" value="Unassembled WGS sequence"/>
</dbReference>
<feature type="transmembrane region" description="Helical" evidence="8">
    <location>
        <begin position="135"/>
        <end position="154"/>
    </location>
</feature>
<comment type="subcellular location">
    <subcellularLocation>
        <location evidence="1">Cell membrane</location>
        <topology evidence="1">Multi-pass membrane protein</topology>
    </subcellularLocation>
</comment>
<evidence type="ECO:0000256" key="5">
    <source>
        <dbReference type="ARBA" id="ARBA00022692"/>
    </source>
</evidence>
<dbReference type="CDD" id="cd06550">
    <property type="entry name" value="TM_ABC_iron-siderophores_like"/>
    <property type="match status" value="1"/>
</dbReference>
<dbReference type="RefSeq" id="WP_382423441.1">
    <property type="nucleotide sequence ID" value="NZ_JBHSCW010000010.1"/>
</dbReference>
<organism evidence="9 10">
    <name type="scientific">Fodinicurvata halophila</name>
    <dbReference type="NCBI Taxonomy" id="1419723"/>
    <lineage>
        <taxon>Bacteria</taxon>
        <taxon>Pseudomonadati</taxon>
        <taxon>Pseudomonadota</taxon>
        <taxon>Alphaproteobacteria</taxon>
        <taxon>Rhodospirillales</taxon>
        <taxon>Rhodovibrionaceae</taxon>
        <taxon>Fodinicurvata</taxon>
    </lineage>
</organism>
<comment type="caution">
    <text evidence="9">The sequence shown here is derived from an EMBL/GenBank/DDBJ whole genome shotgun (WGS) entry which is preliminary data.</text>
</comment>
<reference evidence="10" key="1">
    <citation type="journal article" date="2019" name="Int. J. Syst. Evol. Microbiol.">
        <title>The Global Catalogue of Microorganisms (GCM) 10K type strain sequencing project: providing services to taxonomists for standard genome sequencing and annotation.</title>
        <authorList>
            <consortium name="The Broad Institute Genomics Platform"/>
            <consortium name="The Broad Institute Genome Sequencing Center for Infectious Disease"/>
            <person name="Wu L."/>
            <person name="Ma J."/>
        </authorList>
    </citation>
    <scope>NUCLEOTIDE SEQUENCE [LARGE SCALE GENOMIC DNA]</scope>
    <source>
        <strain evidence="10">CECT 8472</strain>
    </source>
</reference>
<evidence type="ECO:0000256" key="8">
    <source>
        <dbReference type="SAM" id="Phobius"/>
    </source>
</evidence>
<feature type="transmembrane region" description="Helical" evidence="8">
    <location>
        <begin position="21"/>
        <end position="44"/>
    </location>
</feature>
<feature type="transmembrane region" description="Helical" evidence="8">
    <location>
        <begin position="82"/>
        <end position="99"/>
    </location>
</feature>
<evidence type="ECO:0000256" key="2">
    <source>
        <dbReference type="ARBA" id="ARBA00007935"/>
    </source>
</evidence>
<comment type="similarity">
    <text evidence="2">Belongs to the binding-protein-dependent transport system permease family. FecCD subfamily.</text>
</comment>
<sequence>MAAREPSTGERQQTTARRRALSGVVVGSAALAAAALLAFSLGAYPVTANDLGLWLWSHLTGAPSTLDRSTELVIGQIRGPRVVMAMIVGSALAAAGASYQGLFRNPLVSPDILGVSSGAALGAVLGIFLSLPMLAIQAMAFAGGLAAVAIVYGITSTLRGRDPVLVLVLAGIVIGTLLGSGVSMLKVLADPYDQLPAITFWLLGSLSAVNRGDLASVAPAFLLGLVPLMALHWRMNVMTLGEEEARSLGVDTTRIRIAAILCATLMTAAVVSIGGIIGWVGLVIPHIARFLVGPSFGRLLPAAVLIGAAFMLLVDTLARTLRPTEIPLGVLTSVIGAPIFIWVLATAKRQWQ</sequence>
<keyword evidence="10" id="KW-1185">Reference proteome</keyword>
<keyword evidence="5 8" id="KW-0812">Transmembrane</keyword>
<dbReference type="SUPFAM" id="SSF81345">
    <property type="entry name" value="ABC transporter involved in vitamin B12 uptake, BtuC"/>
    <property type="match status" value="1"/>
</dbReference>
<keyword evidence="6 8" id="KW-1133">Transmembrane helix</keyword>
<evidence type="ECO:0000256" key="6">
    <source>
        <dbReference type="ARBA" id="ARBA00022989"/>
    </source>
</evidence>
<name>A0ABV8UQR5_9PROT</name>
<feature type="transmembrane region" description="Helical" evidence="8">
    <location>
        <begin position="166"/>
        <end position="188"/>
    </location>
</feature>
<dbReference type="InterPro" id="IPR037294">
    <property type="entry name" value="ABC_BtuC-like"/>
</dbReference>
<feature type="transmembrane region" description="Helical" evidence="8">
    <location>
        <begin position="255"/>
        <end position="284"/>
    </location>
</feature>
<accession>A0ABV8UQR5</accession>
<evidence type="ECO:0000256" key="4">
    <source>
        <dbReference type="ARBA" id="ARBA00022475"/>
    </source>
</evidence>
<evidence type="ECO:0000313" key="10">
    <source>
        <dbReference type="Proteomes" id="UP001595799"/>
    </source>
</evidence>
<evidence type="ECO:0000256" key="7">
    <source>
        <dbReference type="ARBA" id="ARBA00023136"/>
    </source>
</evidence>
<evidence type="ECO:0000313" key="9">
    <source>
        <dbReference type="EMBL" id="MFC4353067.1"/>
    </source>
</evidence>
<gene>
    <name evidence="9" type="ORF">ACFOW6_16075</name>
</gene>
<protein>
    <submittedName>
        <fullName evidence="9">FecCD family ABC transporter permease</fullName>
    </submittedName>
</protein>
<proteinExistence type="inferred from homology"/>
<dbReference type="Gene3D" id="1.10.3470.10">
    <property type="entry name" value="ABC transporter involved in vitamin B12 uptake, BtuC"/>
    <property type="match status" value="1"/>
</dbReference>
<dbReference type="Pfam" id="PF01032">
    <property type="entry name" value="FecCD"/>
    <property type="match status" value="1"/>
</dbReference>
<feature type="transmembrane region" description="Helical" evidence="8">
    <location>
        <begin position="111"/>
        <end position="129"/>
    </location>
</feature>
<feature type="transmembrane region" description="Helical" evidence="8">
    <location>
        <begin position="326"/>
        <end position="345"/>
    </location>
</feature>
<evidence type="ECO:0000256" key="1">
    <source>
        <dbReference type="ARBA" id="ARBA00004651"/>
    </source>
</evidence>
<evidence type="ECO:0000256" key="3">
    <source>
        <dbReference type="ARBA" id="ARBA00022448"/>
    </source>
</evidence>
<dbReference type="PANTHER" id="PTHR30472:SF70">
    <property type="entry name" value="MOLYBDATE IMPORT SYSTEM PERMEASE PROTEIN MOLB"/>
    <property type="match status" value="1"/>
</dbReference>
<dbReference type="InterPro" id="IPR000522">
    <property type="entry name" value="ABC_transptr_permease_BtuC"/>
</dbReference>
<feature type="transmembrane region" description="Helical" evidence="8">
    <location>
        <begin position="296"/>
        <end position="314"/>
    </location>
</feature>
<dbReference type="PANTHER" id="PTHR30472">
    <property type="entry name" value="FERRIC ENTEROBACTIN TRANSPORT SYSTEM PERMEASE PROTEIN"/>
    <property type="match status" value="1"/>
</dbReference>
<feature type="transmembrane region" description="Helical" evidence="8">
    <location>
        <begin position="217"/>
        <end position="235"/>
    </location>
</feature>
<keyword evidence="7 8" id="KW-0472">Membrane</keyword>
<keyword evidence="3" id="KW-0813">Transport</keyword>
<dbReference type="EMBL" id="JBHSCW010000010">
    <property type="protein sequence ID" value="MFC4353067.1"/>
    <property type="molecule type" value="Genomic_DNA"/>
</dbReference>